<proteinExistence type="predicted"/>
<evidence type="ECO:0000256" key="2">
    <source>
        <dbReference type="SAM" id="SignalP"/>
    </source>
</evidence>
<organism evidence="4 5">
    <name type="scientific">Paraburkholderia sejongensis</name>
    <dbReference type="NCBI Taxonomy" id="2886946"/>
    <lineage>
        <taxon>Bacteria</taxon>
        <taxon>Pseudomonadati</taxon>
        <taxon>Pseudomonadota</taxon>
        <taxon>Betaproteobacteria</taxon>
        <taxon>Burkholderiales</taxon>
        <taxon>Burkholderiaceae</taxon>
        <taxon>Paraburkholderia</taxon>
    </lineage>
</organism>
<feature type="domain" description="SCP" evidence="3">
    <location>
        <begin position="77"/>
        <end position="197"/>
    </location>
</feature>
<dbReference type="Gene3D" id="3.40.33.10">
    <property type="entry name" value="CAP"/>
    <property type="match status" value="1"/>
</dbReference>
<reference evidence="4 5" key="1">
    <citation type="submission" date="2021-11" db="EMBL/GenBank/DDBJ databases">
        <authorList>
            <person name="Oh E.-T."/>
            <person name="Kim S.-B."/>
        </authorList>
    </citation>
    <scope>NUCLEOTIDE SEQUENCE [LARGE SCALE GENOMIC DNA]</scope>
    <source>
        <strain evidence="4 5">MMS20-SJTR3</strain>
    </source>
</reference>
<feature type="compositionally biased region" description="Low complexity" evidence="1">
    <location>
        <begin position="33"/>
        <end position="64"/>
    </location>
</feature>
<evidence type="ECO:0000259" key="3">
    <source>
        <dbReference type="Pfam" id="PF00188"/>
    </source>
</evidence>
<keyword evidence="5" id="KW-1185">Reference proteome</keyword>
<name>A0ABS8K5V3_9BURK</name>
<evidence type="ECO:0000313" key="4">
    <source>
        <dbReference type="EMBL" id="MCC8397258.1"/>
    </source>
</evidence>
<evidence type="ECO:0000256" key="1">
    <source>
        <dbReference type="SAM" id="MobiDB-lite"/>
    </source>
</evidence>
<dbReference type="InterPro" id="IPR035940">
    <property type="entry name" value="CAP_sf"/>
</dbReference>
<keyword evidence="2" id="KW-0732">Signal</keyword>
<dbReference type="SUPFAM" id="SSF55797">
    <property type="entry name" value="PR-1-like"/>
    <property type="match status" value="1"/>
</dbReference>
<dbReference type="Pfam" id="PF00188">
    <property type="entry name" value="CAP"/>
    <property type="match status" value="1"/>
</dbReference>
<protein>
    <submittedName>
        <fullName evidence="4">CAP domain-containing protein</fullName>
    </submittedName>
</protein>
<sequence>MTIKSTFALTSAAVAASILVAACGGGGGGGGDTNSAGAATPASAATPSSAPAASTPTSANTSTPQYAANSAQLAVFNTINQQRQQCGLPALVENTQLDQAAQAHAAYMGQNGGTITDTEVASNPGFTGATYADRATHVGFPGSQVYIGGESAGYYTNATLTEAAYGQAIAYAWMGGVYHIAIASWPVTEIGLGWNETTVNGFPEIQASNSIANMQPLAGNLPLTFPCQGTTGVAYKTIGETPTPPNTSGAYGAPVSVVGNAADTIVLTSGTYTDSSGNVINLQLLNSSTDTNHELPAFEAVAYPVAPLNANTTYTVSLTGTRNGTAFSRTFAFTTGNVVG</sequence>
<dbReference type="PROSITE" id="PS51257">
    <property type="entry name" value="PROKAR_LIPOPROTEIN"/>
    <property type="match status" value="1"/>
</dbReference>
<dbReference type="InterPro" id="IPR014044">
    <property type="entry name" value="CAP_dom"/>
</dbReference>
<evidence type="ECO:0000313" key="5">
    <source>
        <dbReference type="Proteomes" id="UP001431019"/>
    </source>
</evidence>
<dbReference type="Proteomes" id="UP001431019">
    <property type="component" value="Unassembled WGS sequence"/>
</dbReference>
<feature type="region of interest" description="Disordered" evidence="1">
    <location>
        <begin position="30"/>
        <end position="64"/>
    </location>
</feature>
<accession>A0ABS8K5V3</accession>
<feature type="signal peptide" evidence="2">
    <location>
        <begin position="1"/>
        <end position="21"/>
    </location>
</feature>
<dbReference type="EMBL" id="JAJITD010000026">
    <property type="protein sequence ID" value="MCC8397258.1"/>
    <property type="molecule type" value="Genomic_DNA"/>
</dbReference>
<dbReference type="PANTHER" id="PTHR31157:SF1">
    <property type="entry name" value="SCP DOMAIN-CONTAINING PROTEIN"/>
    <property type="match status" value="1"/>
</dbReference>
<dbReference type="RefSeq" id="WP_230513518.1">
    <property type="nucleotide sequence ID" value="NZ_JAJITD010000026.1"/>
</dbReference>
<feature type="chain" id="PRO_5046387261" evidence="2">
    <location>
        <begin position="22"/>
        <end position="340"/>
    </location>
</feature>
<gene>
    <name evidence="4" type="ORF">LJ656_32305</name>
</gene>
<dbReference type="PANTHER" id="PTHR31157">
    <property type="entry name" value="SCP DOMAIN-CONTAINING PROTEIN"/>
    <property type="match status" value="1"/>
</dbReference>
<comment type="caution">
    <text evidence="4">The sequence shown here is derived from an EMBL/GenBank/DDBJ whole genome shotgun (WGS) entry which is preliminary data.</text>
</comment>